<proteinExistence type="predicted"/>
<reference evidence="1 2" key="1">
    <citation type="journal article" date="2019" name="Emerg. Microbes Infect.">
        <title>Comprehensive subspecies identification of 175 nontuberculous mycobacteria species based on 7547 genomic profiles.</title>
        <authorList>
            <person name="Matsumoto Y."/>
            <person name="Kinjo T."/>
            <person name="Motooka D."/>
            <person name="Nabeya D."/>
            <person name="Jung N."/>
            <person name="Uechi K."/>
            <person name="Horii T."/>
            <person name="Iida T."/>
            <person name="Fujita J."/>
            <person name="Nakamura S."/>
        </authorList>
    </citation>
    <scope>NUCLEOTIDE SEQUENCE [LARGE SCALE GENOMIC DNA]</scope>
    <source>
        <strain evidence="1 2">JCM 15296</strain>
    </source>
</reference>
<evidence type="ECO:0000313" key="1">
    <source>
        <dbReference type="EMBL" id="BBX86955.1"/>
    </source>
</evidence>
<evidence type="ECO:0000313" key="2">
    <source>
        <dbReference type="Proteomes" id="UP000465609"/>
    </source>
</evidence>
<dbReference type="Proteomes" id="UP000465609">
    <property type="component" value="Chromosome"/>
</dbReference>
<organism evidence="1 2">
    <name type="scientific">Mycolicibacterium aubagnense</name>
    <dbReference type="NCBI Taxonomy" id="319707"/>
    <lineage>
        <taxon>Bacteria</taxon>
        <taxon>Bacillati</taxon>
        <taxon>Actinomycetota</taxon>
        <taxon>Actinomycetes</taxon>
        <taxon>Mycobacteriales</taxon>
        <taxon>Mycobacteriaceae</taxon>
        <taxon>Mycolicibacterium</taxon>
    </lineage>
</organism>
<keyword evidence="2" id="KW-1185">Reference proteome</keyword>
<gene>
    <name evidence="1" type="ORF">MAUB_48280</name>
</gene>
<protein>
    <submittedName>
        <fullName evidence="1">Uncharacterized protein</fullName>
    </submittedName>
</protein>
<accession>A0ABM7IJI9</accession>
<name>A0ABM7IJI9_9MYCO</name>
<dbReference type="EMBL" id="AP022577">
    <property type="protein sequence ID" value="BBX86955.1"/>
    <property type="molecule type" value="Genomic_DNA"/>
</dbReference>
<sequence>MTVIDPPPPVILDRPGTVRWAAGDPEGPRSSTWRVEGVSNKRGRDDFYVGTRQTMKAVKVSLHDADRERGCPPATVCAFTKEFSVANGLSERWRLNLGQTTEVAPGWRHELTVATPTTTFGVFDETPPLKRAETIQWWVTPPHPWQLCFHFYVGEPGCCPVSLDFHVGEVCRMPLANGRCLWIVAQCERMADTVGEAIRERVARLPVEANHVYPFTLLKTEGRVPVLLDLAVTNRPRRPSIA</sequence>